<dbReference type="InterPro" id="IPR051447">
    <property type="entry name" value="Lipoprotein-release_system"/>
</dbReference>
<evidence type="ECO:0000256" key="1">
    <source>
        <dbReference type="ARBA" id="ARBA00004651"/>
    </source>
</evidence>
<feature type="transmembrane region" description="Helical" evidence="7">
    <location>
        <begin position="25"/>
        <end position="50"/>
    </location>
</feature>
<evidence type="ECO:0000259" key="9">
    <source>
        <dbReference type="Pfam" id="PF12704"/>
    </source>
</evidence>
<sequence>MVLANLRQDSVLALRNLWRSPTRSGLALLTIVGGIVAYVLAAGFIDWVLLSMRDYQIYAQLGHFQISHEGYAEKGGADPYRFLIPPNNQALDALLKRPEIVAVAPRLALSGLVSLGDKTIGFLAEGVDPVREEPISRRMDIRSGENLRTADQKAVLLGEGLAAALEAKVGDHVILLTKTIKGSQNAVEFVVAGTFSTSVKAYDDAFLRLPINSARQLVRTESATTYIGVLRDTDATDEVVAALRPPLKVMGLSISAWHERADFYHKTVALFSKQVGVIRFIIALIIVLSVTNTLSMSVAERTSEIGTSLAIGSRRSDVLRMFLTEGVVLGIVGGILGLSLGALLATLISSIGIPMPAPPGMAHGYVGEIRFSWPVAIDAFVLAGITTLAASVLPAWRASRMNIVDALRQGR</sequence>
<evidence type="ECO:0000256" key="7">
    <source>
        <dbReference type="SAM" id="Phobius"/>
    </source>
</evidence>
<name>A0ABU6K729_9RHOO</name>
<evidence type="ECO:0000313" key="11">
    <source>
        <dbReference type="Proteomes" id="UP001331561"/>
    </source>
</evidence>
<keyword evidence="11" id="KW-1185">Reference proteome</keyword>
<dbReference type="Pfam" id="PF02687">
    <property type="entry name" value="FtsX"/>
    <property type="match status" value="1"/>
</dbReference>
<organism evidence="10 11">
    <name type="scientific">Uliginosibacterium silvisoli</name>
    <dbReference type="NCBI Taxonomy" id="3114758"/>
    <lineage>
        <taxon>Bacteria</taxon>
        <taxon>Pseudomonadati</taxon>
        <taxon>Pseudomonadota</taxon>
        <taxon>Betaproteobacteria</taxon>
        <taxon>Rhodocyclales</taxon>
        <taxon>Zoogloeaceae</taxon>
        <taxon>Uliginosibacterium</taxon>
    </lineage>
</organism>
<protein>
    <submittedName>
        <fullName evidence="10">FtsX-like permease family protein</fullName>
    </submittedName>
</protein>
<dbReference type="PANTHER" id="PTHR30489:SF0">
    <property type="entry name" value="LIPOPROTEIN-RELEASING SYSTEM TRANSMEMBRANE PROTEIN LOLE"/>
    <property type="match status" value="1"/>
</dbReference>
<dbReference type="PANTHER" id="PTHR30489">
    <property type="entry name" value="LIPOPROTEIN-RELEASING SYSTEM TRANSMEMBRANE PROTEIN LOLE"/>
    <property type="match status" value="1"/>
</dbReference>
<reference evidence="10 11" key="1">
    <citation type="submission" date="2024-01" db="EMBL/GenBank/DDBJ databases">
        <title>Uliginosibacterium soil sp. nov.</title>
        <authorList>
            <person name="Lv Y."/>
        </authorList>
    </citation>
    <scope>NUCLEOTIDE SEQUENCE [LARGE SCALE GENOMIC DNA]</scope>
    <source>
        <strain evidence="10 11">H3</strain>
    </source>
</reference>
<dbReference type="InterPro" id="IPR025857">
    <property type="entry name" value="MacB_PCD"/>
</dbReference>
<feature type="domain" description="MacB-like periplasmic core" evidence="9">
    <location>
        <begin position="24"/>
        <end position="244"/>
    </location>
</feature>
<comment type="caution">
    <text evidence="10">The sequence shown here is derived from an EMBL/GenBank/DDBJ whole genome shotgun (WGS) entry which is preliminary data.</text>
</comment>
<evidence type="ECO:0000256" key="3">
    <source>
        <dbReference type="ARBA" id="ARBA00022475"/>
    </source>
</evidence>
<accession>A0ABU6K729</accession>
<keyword evidence="3" id="KW-1003">Cell membrane</keyword>
<evidence type="ECO:0000256" key="5">
    <source>
        <dbReference type="ARBA" id="ARBA00022989"/>
    </source>
</evidence>
<evidence type="ECO:0000256" key="6">
    <source>
        <dbReference type="ARBA" id="ARBA00023136"/>
    </source>
</evidence>
<comment type="similarity">
    <text evidence="2">Belongs to the ABC-4 integral membrane protein family. LolC/E subfamily.</text>
</comment>
<feature type="transmembrane region" description="Helical" evidence="7">
    <location>
        <begin position="371"/>
        <end position="393"/>
    </location>
</feature>
<keyword evidence="6 7" id="KW-0472">Membrane</keyword>
<dbReference type="Pfam" id="PF12704">
    <property type="entry name" value="MacB_PCD"/>
    <property type="match status" value="1"/>
</dbReference>
<evidence type="ECO:0000313" key="10">
    <source>
        <dbReference type="EMBL" id="MEC5387236.1"/>
    </source>
</evidence>
<proteinExistence type="inferred from homology"/>
<evidence type="ECO:0000259" key="8">
    <source>
        <dbReference type="Pfam" id="PF02687"/>
    </source>
</evidence>
<comment type="subcellular location">
    <subcellularLocation>
        <location evidence="1">Cell membrane</location>
        <topology evidence="1">Multi-pass membrane protein</topology>
    </subcellularLocation>
</comment>
<dbReference type="Proteomes" id="UP001331561">
    <property type="component" value="Unassembled WGS sequence"/>
</dbReference>
<feature type="domain" description="ABC3 transporter permease C-terminal" evidence="8">
    <location>
        <begin position="278"/>
        <end position="403"/>
    </location>
</feature>
<evidence type="ECO:0000256" key="4">
    <source>
        <dbReference type="ARBA" id="ARBA00022692"/>
    </source>
</evidence>
<feature type="transmembrane region" description="Helical" evidence="7">
    <location>
        <begin position="318"/>
        <end position="351"/>
    </location>
</feature>
<keyword evidence="5 7" id="KW-1133">Transmembrane helix</keyword>
<feature type="transmembrane region" description="Helical" evidence="7">
    <location>
        <begin position="277"/>
        <end position="298"/>
    </location>
</feature>
<evidence type="ECO:0000256" key="2">
    <source>
        <dbReference type="ARBA" id="ARBA00005236"/>
    </source>
</evidence>
<dbReference type="RefSeq" id="WP_327600212.1">
    <property type="nucleotide sequence ID" value="NZ_JAYXHS010000003.1"/>
</dbReference>
<gene>
    <name evidence="10" type="ORF">VVD49_16015</name>
</gene>
<keyword evidence="4 7" id="KW-0812">Transmembrane</keyword>
<dbReference type="InterPro" id="IPR003838">
    <property type="entry name" value="ABC3_permease_C"/>
</dbReference>
<dbReference type="EMBL" id="JAYXHS010000003">
    <property type="protein sequence ID" value="MEC5387236.1"/>
    <property type="molecule type" value="Genomic_DNA"/>
</dbReference>